<dbReference type="GO" id="GO:0015254">
    <property type="term" value="F:glycerol channel activity"/>
    <property type="evidence" value="ECO:0007669"/>
    <property type="project" value="TreeGrafter"/>
</dbReference>
<sequence length="232" mass="24306">MTPSPFLGELLGTFVLIFLGESVVANVLLKGTKGHNSGLIVITTAWGLAVMMGVFVSQKFGSQDAHLNPALTIAFALKSGDWSSVLPYITAQMIGGFLGAVSTWLFYYPHWAVTEDKGAKLAVFSTGPAIKHTPSNLFGELAGTFILFVGVSSIYASDGSGLSPYLVGMLVWVIGNALGGTTGYAINPARDLAPRIAHAILPIAGKGSSDWSYAWIPVIGPILGAVLGTFLF</sequence>
<keyword evidence="4 7" id="KW-0812">Transmembrane</keyword>
<evidence type="ECO:0000313" key="9">
    <source>
        <dbReference type="EMBL" id="MCP9766077.1"/>
    </source>
</evidence>
<dbReference type="InterPro" id="IPR050363">
    <property type="entry name" value="MIP/Aquaporin"/>
</dbReference>
<comment type="caution">
    <text evidence="9">The sequence shown here is derived from an EMBL/GenBank/DDBJ whole genome shotgun (WGS) entry which is preliminary data.</text>
</comment>
<accession>A0AAE3H7S6</accession>
<proteinExistence type="inferred from homology"/>
<dbReference type="PROSITE" id="PS00221">
    <property type="entry name" value="MIP"/>
    <property type="match status" value="1"/>
</dbReference>
<dbReference type="InterPro" id="IPR023271">
    <property type="entry name" value="Aquaporin-like"/>
</dbReference>
<evidence type="ECO:0000256" key="5">
    <source>
        <dbReference type="ARBA" id="ARBA00022989"/>
    </source>
</evidence>
<evidence type="ECO:0000256" key="6">
    <source>
        <dbReference type="ARBA" id="ARBA00023136"/>
    </source>
</evidence>
<organism evidence="9 10">
    <name type="scientific">Lacihabitans soyangensis</name>
    <dbReference type="NCBI Taxonomy" id="869394"/>
    <lineage>
        <taxon>Bacteria</taxon>
        <taxon>Pseudomonadati</taxon>
        <taxon>Bacteroidota</taxon>
        <taxon>Cytophagia</taxon>
        <taxon>Cytophagales</taxon>
        <taxon>Leadbetterellaceae</taxon>
        <taxon>Lacihabitans</taxon>
    </lineage>
</organism>
<feature type="transmembrane region" description="Helical" evidence="8">
    <location>
        <begin position="36"/>
        <end position="56"/>
    </location>
</feature>
<dbReference type="EMBL" id="RJUF01000195">
    <property type="protein sequence ID" value="MCP9766077.1"/>
    <property type="molecule type" value="Genomic_DNA"/>
</dbReference>
<dbReference type="InterPro" id="IPR000425">
    <property type="entry name" value="MIP"/>
</dbReference>
<protein>
    <submittedName>
        <fullName evidence="9">Aquaporin family protein</fullName>
    </submittedName>
</protein>
<feature type="transmembrane region" description="Helical" evidence="8">
    <location>
        <begin position="213"/>
        <end position="231"/>
    </location>
</feature>
<dbReference type="SUPFAM" id="SSF81338">
    <property type="entry name" value="Aquaporin-like"/>
    <property type="match status" value="1"/>
</dbReference>
<keyword evidence="10" id="KW-1185">Reference proteome</keyword>
<name>A0AAE3H7S6_9BACT</name>
<dbReference type="Gene3D" id="1.20.1080.10">
    <property type="entry name" value="Glycerol uptake facilitator protein"/>
    <property type="match status" value="1"/>
</dbReference>
<reference evidence="9 10" key="1">
    <citation type="submission" date="2018-11" db="EMBL/GenBank/DDBJ databases">
        <title>Novel bacteria species description.</title>
        <authorList>
            <person name="Han J.-H."/>
        </authorList>
    </citation>
    <scope>NUCLEOTIDE SEQUENCE [LARGE SCALE GENOMIC DNA]</scope>
    <source>
        <strain evidence="9 10">KCTC23259</strain>
    </source>
</reference>
<dbReference type="RefSeq" id="WP_255039783.1">
    <property type="nucleotide sequence ID" value="NZ_RJUF01000195.1"/>
</dbReference>
<dbReference type="Proteomes" id="UP001204144">
    <property type="component" value="Unassembled WGS sequence"/>
</dbReference>
<dbReference type="GO" id="GO:0005886">
    <property type="term" value="C:plasma membrane"/>
    <property type="evidence" value="ECO:0007669"/>
    <property type="project" value="TreeGrafter"/>
</dbReference>
<feature type="transmembrane region" description="Helical" evidence="8">
    <location>
        <begin position="162"/>
        <end position="186"/>
    </location>
</feature>
<dbReference type="Pfam" id="PF00230">
    <property type="entry name" value="MIP"/>
    <property type="match status" value="1"/>
</dbReference>
<evidence type="ECO:0000256" key="4">
    <source>
        <dbReference type="ARBA" id="ARBA00022692"/>
    </source>
</evidence>
<feature type="transmembrane region" description="Helical" evidence="8">
    <location>
        <begin position="85"/>
        <end position="107"/>
    </location>
</feature>
<gene>
    <name evidence="9" type="ORF">EGI31_24330</name>
</gene>
<keyword evidence="3 7" id="KW-0813">Transport</keyword>
<feature type="transmembrane region" description="Helical" evidence="8">
    <location>
        <begin position="6"/>
        <end position="29"/>
    </location>
</feature>
<dbReference type="PANTHER" id="PTHR43829">
    <property type="entry name" value="AQUAPORIN OR AQUAGLYCEROPORIN RELATED"/>
    <property type="match status" value="1"/>
</dbReference>
<evidence type="ECO:0000256" key="7">
    <source>
        <dbReference type="RuleBase" id="RU000477"/>
    </source>
</evidence>
<evidence type="ECO:0000256" key="8">
    <source>
        <dbReference type="SAM" id="Phobius"/>
    </source>
</evidence>
<dbReference type="InterPro" id="IPR022357">
    <property type="entry name" value="MIP_CS"/>
</dbReference>
<dbReference type="PANTHER" id="PTHR43829:SF9">
    <property type="entry name" value="AQUAPORIN-9"/>
    <property type="match status" value="1"/>
</dbReference>
<keyword evidence="5 8" id="KW-1133">Transmembrane helix</keyword>
<comment type="subcellular location">
    <subcellularLocation>
        <location evidence="1">Membrane</location>
        <topology evidence="1">Multi-pass membrane protein</topology>
    </subcellularLocation>
</comment>
<evidence type="ECO:0000313" key="10">
    <source>
        <dbReference type="Proteomes" id="UP001204144"/>
    </source>
</evidence>
<feature type="transmembrane region" description="Helical" evidence="8">
    <location>
        <begin position="137"/>
        <end position="156"/>
    </location>
</feature>
<evidence type="ECO:0000256" key="1">
    <source>
        <dbReference type="ARBA" id="ARBA00004141"/>
    </source>
</evidence>
<comment type="similarity">
    <text evidence="2 7">Belongs to the MIP/aquaporin (TC 1.A.8) family.</text>
</comment>
<keyword evidence="6 8" id="KW-0472">Membrane</keyword>
<evidence type="ECO:0000256" key="2">
    <source>
        <dbReference type="ARBA" id="ARBA00006175"/>
    </source>
</evidence>
<dbReference type="AlphaFoldDB" id="A0AAE3H7S6"/>
<evidence type="ECO:0000256" key="3">
    <source>
        <dbReference type="ARBA" id="ARBA00022448"/>
    </source>
</evidence>
<dbReference type="PRINTS" id="PR00783">
    <property type="entry name" value="MINTRINSICP"/>
</dbReference>